<dbReference type="InterPro" id="IPR036093">
    <property type="entry name" value="NAC_dom_sf"/>
</dbReference>
<evidence type="ECO:0000256" key="3">
    <source>
        <dbReference type="ARBA" id="ARBA00023163"/>
    </source>
</evidence>
<dbReference type="GO" id="GO:0003677">
    <property type="term" value="F:DNA binding"/>
    <property type="evidence" value="ECO:0007669"/>
    <property type="project" value="UniProtKB-KW"/>
</dbReference>
<accession>A0AAP0BMD4</accession>
<evidence type="ECO:0000313" key="7">
    <source>
        <dbReference type="EMBL" id="KAK8943113.1"/>
    </source>
</evidence>
<feature type="domain" description="NAC" evidence="6">
    <location>
        <begin position="26"/>
        <end position="176"/>
    </location>
</feature>
<comment type="caution">
    <text evidence="7">The sequence shown here is derived from an EMBL/GenBank/DDBJ whole genome shotgun (WGS) entry which is preliminary data.</text>
</comment>
<dbReference type="PANTHER" id="PTHR31744:SF65">
    <property type="entry name" value="TRANSCRIPTION FACTOR JUNGBRUNNEN 1"/>
    <property type="match status" value="1"/>
</dbReference>
<name>A0AAP0BMD4_9ASPA</name>
<dbReference type="SUPFAM" id="SSF101941">
    <property type="entry name" value="NAC domain"/>
    <property type="match status" value="1"/>
</dbReference>
<dbReference type="GO" id="GO:0006355">
    <property type="term" value="P:regulation of DNA-templated transcription"/>
    <property type="evidence" value="ECO:0007669"/>
    <property type="project" value="InterPro"/>
</dbReference>
<evidence type="ECO:0000259" key="6">
    <source>
        <dbReference type="PROSITE" id="PS51005"/>
    </source>
</evidence>
<evidence type="ECO:0000256" key="2">
    <source>
        <dbReference type="ARBA" id="ARBA00023125"/>
    </source>
</evidence>
<dbReference type="Pfam" id="PF02365">
    <property type="entry name" value="NAM"/>
    <property type="match status" value="1"/>
</dbReference>
<proteinExistence type="predicted"/>
<dbReference type="AlphaFoldDB" id="A0AAP0BMD4"/>
<gene>
    <name evidence="7" type="primary">JUB1</name>
    <name evidence="7" type="ORF">KSP39_PZI009153</name>
</gene>
<sequence length="294" mass="33380">MDTRVSSDNNRAAEEGGEATQPDEKEGAARVPLPSDRRGARRLLPPRKIEGRRLSVEIIKEIDIYKYDPWELPRAGILGEKEWYFFCLRGRKYRNSIRPNRVTGSGFWKATGIDRPIYSSRFSAECIGLKKSLVYYQGSAGKGTKTDWMMHEYRLPSSPNFVPEAEIWTICRIIKRNIASSKRFRQQLSWKEGSESLEICSKANSFESDGSFPINDERCAPENSMEAAAEIVRKSQDSGGRKKADEDVCAAATRRAAGSIKANESFREGNWDEIGRMVDYMMEAASGYDHLIYF</sequence>
<feature type="region of interest" description="Disordered" evidence="5">
    <location>
        <begin position="1"/>
        <end position="44"/>
    </location>
</feature>
<reference evidence="7 8" key="1">
    <citation type="journal article" date="2022" name="Nat. Plants">
        <title>Genomes of leafy and leafless Platanthera orchids illuminate the evolution of mycoheterotrophy.</title>
        <authorList>
            <person name="Li M.H."/>
            <person name="Liu K.W."/>
            <person name="Li Z."/>
            <person name="Lu H.C."/>
            <person name="Ye Q.L."/>
            <person name="Zhang D."/>
            <person name="Wang J.Y."/>
            <person name="Li Y.F."/>
            <person name="Zhong Z.M."/>
            <person name="Liu X."/>
            <person name="Yu X."/>
            <person name="Liu D.K."/>
            <person name="Tu X.D."/>
            <person name="Liu B."/>
            <person name="Hao Y."/>
            <person name="Liao X.Y."/>
            <person name="Jiang Y.T."/>
            <person name="Sun W.H."/>
            <person name="Chen J."/>
            <person name="Chen Y.Q."/>
            <person name="Ai Y."/>
            <person name="Zhai J.W."/>
            <person name="Wu S.S."/>
            <person name="Zhou Z."/>
            <person name="Hsiao Y.Y."/>
            <person name="Wu W.L."/>
            <person name="Chen Y.Y."/>
            <person name="Lin Y.F."/>
            <person name="Hsu J.L."/>
            <person name="Li C.Y."/>
            <person name="Wang Z.W."/>
            <person name="Zhao X."/>
            <person name="Zhong W.Y."/>
            <person name="Ma X.K."/>
            <person name="Ma L."/>
            <person name="Huang J."/>
            <person name="Chen G.Z."/>
            <person name="Huang M.Z."/>
            <person name="Huang L."/>
            <person name="Peng D.H."/>
            <person name="Luo Y.B."/>
            <person name="Zou S.Q."/>
            <person name="Chen S.P."/>
            <person name="Lan S."/>
            <person name="Tsai W.C."/>
            <person name="Van de Peer Y."/>
            <person name="Liu Z.J."/>
        </authorList>
    </citation>
    <scope>NUCLEOTIDE SEQUENCE [LARGE SCALE GENOMIC DNA]</scope>
    <source>
        <strain evidence="7">Lor287</strain>
    </source>
</reference>
<keyword evidence="3" id="KW-0804">Transcription</keyword>
<evidence type="ECO:0000256" key="5">
    <source>
        <dbReference type="SAM" id="MobiDB-lite"/>
    </source>
</evidence>
<dbReference type="Gene3D" id="2.170.150.80">
    <property type="entry name" value="NAC domain"/>
    <property type="match status" value="1"/>
</dbReference>
<dbReference type="PROSITE" id="PS51005">
    <property type="entry name" value="NAC"/>
    <property type="match status" value="1"/>
</dbReference>
<protein>
    <submittedName>
        <fullName evidence="7">Transcription factor JUNGBRUNNEN 1</fullName>
    </submittedName>
</protein>
<dbReference type="PANTHER" id="PTHR31744">
    <property type="entry name" value="PROTEIN CUP-SHAPED COTYLEDON 2-RELATED"/>
    <property type="match status" value="1"/>
</dbReference>
<dbReference type="Proteomes" id="UP001418222">
    <property type="component" value="Unassembled WGS sequence"/>
</dbReference>
<dbReference type="EMBL" id="JBBWWQ010000007">
    <property type="protein sequence ID" value="KAK8943113.1"/>
    <property type="molecule type" value="Genomic_DNA"/>
</dbReference>
<feature type="compositionally biased region" description="Polar residues" evidence="5">
    <location>
        <begin position="1"/>
        <end position="10"/>
    </location>
</feature>
<evidence type="ECO:0000256" key="1">
    <source>
        <dbReference type="ARBA" id="ARBA00023015"/>
    </source>
</evidence>
<evidence type="ECO:0000256" key="4">
    <source>
        <dbReference type="ARBA" id="ARBA00023242"/>
    </source>
</evidence>
<organism evidence="7 8">
    <name type="scientific">Platanthera zijinensis</name>
    <dbReference type="NCBI Taxonomy" id="2320716"/>
    <lineage>
        <taxon>Eukaryota</taxon>
        <taxon>Viridiplantae</taxon>
        <taxon>Streptophyta</taxon>
        <taxon>Embryophyta</taxon>
        <taxon>Tracheophyta</taxon>
        <taxon>Spermatophyta</taxon>
        <taxon>Magnoliopsida</taxon>
        <taxon>Liliopsida</taxon>
        <taxon>Asparagales</taxon>
        <taxon>Orchidaceae</taxon>
        <taxon>Orchidoideae</taxon>
        <taxon>Orchideae</taxon>
        <taxon>Orchidinae</taxon>
        <taxon>Platanthera</taxon>
    </lineage>
</organism>
<keyword evidence="8" id="KW-1185">Reference proteome</keyword>
<dbReference type="InterPro" id="IPR003441">
    <property type="entry name" value="NAC-dom"/>
</dbReference>
<keyword evidence="4" id="KW-0539">Nucleus</keyword>
<keyword evidence="2" id="KW-0238">DNA-binding</keyword>
<keyword evidence="1" id="KW-0805">Transcription regulation</keyword>
<evidence type="ECO:0000313" key="8">
    <source>
        <dbReference type="Proteomes" id="UP001418222"/>
    </source>
</evidence>